<accession>A0A1I8AGZ9</accession>
<name>A0A1I8AGZ9_9BILA</name>
<keyword evidence="2" id="KW-1185">Reference proteome</keyword>
<proteinExistence type="predicted"/>
<dbReference type="AlphaFoldDB" id="A0A1I8AGZ9"/>
<keyword evidence="1" id="KW-0812">Transmembrane</keyword>
<sequence>MGLANFLKMDHVTTMETTPQARSHGVSVLRFNPLAALGLLMLAVSVTTLMPAVFFDHFYKSAWPSRIQCLTEALDKQEHSYKHLQRDAFQNFISPLPFERADLMFTSNLGN</sequence>
<evidence type="ECO:0000256" key="1">
    <source>
        <dbReference type="SAM" id="Phobius"/>
    </source>
</evidence>
<evidence type="ECO:0000313" key="3">
    <source>
        <dbReference type="WBParaSite" id="L893_g5641.t1"/>
    </source>
</evidence>
<keyword evidence="1" id="KW-0472">Membrane</keyword>
<evidence type="ECO:0000313" key="2">
    <source>
        <dbReference type="Proteomes" id="UP000095287"/>
    </source>
</evidence>
<dbReference type="Proteomes" id="UP000095287">
    <property type="component" value="Unplaced"/>
</dbReference>
<protein>
    <submittedName>
        <fullName evidence="3">Transmembrane protein</fullName>
    </submittedName>
</protein>
<dbReference type="WBParaSite" id="L893_g5641.t1">
    <property type="protein sequence ID" value="L893_g5641.t1"/>
    <property type="gene ID" value="L893_g5641"/>
</dbReference>
<feature type="transmembrane region" description="Helical" evidence="1">
    <location>
        <begin position="34"/>
        <end position="55"/>
    </location>
</feature>
<keyword evidence="1" id="KW-1133">Transmembrane helix</keyword>
<reference evidence="3" key="1">
    <citation type="submission" date="2016-11" db="UniProtKB">
        <authorList>
            <consortium name="WormBaseParasite"/>
        </authorList>
    </citation>
    <scope>IDENTIFICATION</scope>
</reference>
<organism evidence="2 3">
    <name type="scientific">Steinernema glaseri</name>
    <dbReference type="NCBI Taxonomy" id="37863"/>
    <lineage>
        <taxon>Eukaryota</taxon>
        <taxon>Metazoa</taxon>
        <taxon>Ecdysozoa</taxon>
        <taxon>Nematoda</taxon>
        <taxon>Chromadorea</taxon>
        <taxon>Rhabditida</taxon>
        <taxon>Tylenchina</taxon>
        <taxon>Panagrolaimomorpha</taxon>
        <taxon>Strongyloidoidea</taxon>
        <taxon>Steinernematidae</taxon>
        <taxon>Steinernema</taxon>
    </lineage>
</organism>